<evidence type="ECO:0000256" key="5">
    <source>
        <dbReference type="ARBA" id="ARBA00022691"/>
    </source>
</evidence>
<feature type="binding site" evidence="6">
    <location>
        <position position="177"/>
    </location>
    <ligand>
        <name>S-adenosyl-L-methionine</name>
        <dbReference type="ChEBI" id="CHEBI:59789"/>
    </ligand>
</feature>
<comment type="function">
    <text evidence="6">Methylates ribosomal protein L11.</text>
</comment>
<dbReference type="EMBL" id="BBMM01000002">
    <property type="protein sequence ID" value="GAK99428.1"/>
    <property type="molecule type" value="Genomic_DNA"/>
</dbReference>
<feature type="binding site" evidence="6">
    <location>
        <position position="155"/>
    </location>
    <ligand>
        <name>S-adenosyl-L-methionine</name>
        <dbReference type="ChEBI" id="CHEBI:59789"/>
    </ligand>
</feature>
<dbReference type="GO" id="GO:0005840">
    <property type="term" value="C:ribosome"/>
    <property type="evidence" value="ECO:0007669"/>
    <property type="project" value="UniProtKB-KW"/>
</dbReference>
<dbReference type="Proteomes" id="UP000029226">
    <property type="component" value="Unassembled WGS sequence"/>
</dbReference>
<dbReference type="PANTHER" id="PTHR43648:SF1">
    <property type="entry name" value="ELECTRON TRANSFER FLAVOPROTEIN BETA SUBUNIT LYSINE METHYLTRANSFERASE"/>
    <property type="match status" value="1"/>
</dbReference>
<dbReference type="PIRSF" id="PIRSF000401">
    <property type="entry name" value="RPL11_MTase"/>
    <property type="match status" value="1"/>
</dbReference>
<keyword evidence="4 6" id="KW-0808">Transferase</keyword>
<dbReference type="HAMAP" id="MF_00735">
    <property type="entry name" value="Methyltr_PrmA"/>
    <property type="match status" value="1"/>
</dbReference>
<comment type="caution">
    <text evidence="7">The sequence shown here is derived from an EMBL/GenBank/DDBJ whole genome shotgun (WGS) entry which is preliminary data.</text>
</comment>
<comment type="catalytic activity">
    <reaction evidence="6">
        <text>L-lysyl-[protein] + 3 S-adenosyl-L-methionine = N(6),N(6),N(6)-trimethyl-L-lysyl-[protein] + 3 S-adenosyl-L-homocysteine + 3 H(+)</text>
        <dbReference type="Rhea" id="RHEA:54192"/>
        <dbReference type="Rhea" id="RHEA-COMP:9752"/>
        <dbReference type="Rhea" id="RHEA-COMP:13826"/>
        <dbReference type="ChEBI" id="CHEBI:15378"/>
        <dbReference type="ChEBI" id="CHEBI:29969"/>
        <dbReference type="ChEBI" id="CHEBI:57856"/>
        <dbReference type="ChEBI" id="CHEBI:59789"/>
        <dbReference type="ChEBI" id="CHEBI:61961"/>
    </reaction>
</comment>
<organism evidence="7 8">
    <name type="scientific">Nonlabens ulvanivorans</name>
    <name type="common">Persicivirga ulvanivorans</name>
    <dbReference type="NCBI Taxonomy" id="906888"/>
    <lineage>
        <taxon>Bacteria</taxon>
        <taxon>Pseudomonadati</taxon>
        <taxon>Bacteroidota</taxon>
        <taxon>Flavobacteriia</taxon>
        <taxon>Flavobacteriales</taxon>
        <taxon>Flavobacteriaceae</taxon>
        <taxon>Nonlabens</taxon>
    </lineage>
</organism>
<dbReference type="GO" id="GO:0008276">
    <property type="term" value="F:protein methyltransferase activity"/>
    <property type="evidence" value="ECO:0007669"/>
    <property type="project" value="UniProtKB-UniRule"/>
</dbReference>
<accession>A0A090QCD8</accession>
<dbReference type="InterPro" id="IPR029063">
    <property type="entry name" value="SAM-dependent_MTases_sf"/>
</dbReference>
<keyword evidence="3 6" id="KW-0489">Methyltransferase</keyword>
<dbReference type="InterPro" id="IPR050078">
    <property type="entry name" value="Ribosomal_L11_MeTrfase_PrmA"/>
</dbReference>
<proteinExistence type="inferred from homology"/>
<dbReference type="AlphaFoldDB" id="A0A090QCD8"/>
<reference evidence="7 8" key="1">
    <citation type="journal article" date="2014" name="Genome Announc.">
        <title>Draft Genome Sequences of Marine Flavobacterium Nonlabens Strains NR17, NR24, NR27, NR32, NR33, and Ara13.</title>
        <authorList>
            <person name="Nakanishi M."/>
            <person name="Meirelles P."/>
            <person name="Suzuki R."/>
            <person name="Takatani N."/>
            <person name="Mino S."/>
            <person name="Suda W."/>
            <person name="Oshima K."/>
            <person name="Hattori M."/>
            <person name="Ohkuma M."/>
            <person name="Hosokawa M."/>
            <person name="Miyashita K."/>
            <person name="Thompson F.L."/>
            <person name="Niwa A."/>
            <person name="Sawabe T."/>
            <person name="Sawabe T."/>
        </authorList>
    </citation>
    <scope>NUCLEOTIDE SEQUENCE [LARGE SCALE GENOMIC DNA]</scope>
    <source>
        <strain evidence="8">JCM19314</strain>
    </source>
</reference>
<dbReference type="EC" id="2.1.1.-" evidence="6"/>
<evidence type="ECO:0000256" key="4">
    <source>
        <dbReference type="ARBA" id="ARBA00022679"/>
    </source>
</evidence>
<dbReference type="PANTHER" id="PTHR43648">
    <property type="entry name" value="ELECTRON TRANSFER FLAVOPROTEIN BETA SUBUNIT LYSINE METHYLTRANSFERASE"/>
    <property type="match status" value="1"/>
</dbReference>
<evidence type="ECO:0000313" key="8">
    <source>
        <dbReference type="Proteomes" id="UP000029226"/>
    </source>
</evidence>
<dbReference type="Gene3D" id="3.40.50.150">
    <property type="entry name" value="Vaccinia Virus protein VP39"/>
    <property type="match status" value="1"/>
</dbReference>
<dbReference type="CDD" id="cd02440">
    <property type="entry name" value="AdoMet_MTases"/>
    <property type="match status" value="1"/>
</dbReference>
<keyword evidence="2 6" id="KW-0963">Cytoplasm</keyword>
<name>A0A090QCD8_NONUL</name>
<keyword evidence="7" id="KW-0689">Ribosomal protein</keyword>
<evidence type="ECO:0000256" key="2">
    <source>
        <dbReference type="ARBA" id="ARBA00022490"/>
    </source>
</evidence>
<feature type="binding site" evidence="6">
    <location>
        <position position="134"/>
    </location>
    <ligand>
        <name>S-adenosyl-L-methionine</name>
        <dbReference type="ChEBI" id="CHEBI:59789"/>
    </ligand>
</feature>
<sequence length="283" mass="31774">MSHSVTDQIYIEYQFTITPLQPWNDVLIAQLGEAGFESFVETETGVTAYVLKSLDNDSILNDVEVLSNELVDIAFAKAEIEPTNWNAEWEKNFNPITVDNRCEVRAPFHEVTGVEYDIVIEPKMSFGTGHHQTTHMMIQHLLNEDLTGLRVLDMGSGTGVLGILAQMRGAIDVDAIDIDTWCYENAIENVERNKADKVKVILGGAEQLEGKTYDFIIANINRNILLQDIPVYGKSLKPGGTILFSGFYTEDLELIKEACNKVGIQYDSHMVRDNWVGLKMIKN</sequence>
<dbReference type="Pfam" id="PF06325">
    <property type="entry name" value="PrmA"/>
    <property type="match status" value="1"/>
</dbReference>
<evidence type="ECO:0000313" key="7">
    <source>
        <dbReference type="EMBL" id="GAK99428.1"/>
    </source>
</evidence>
<dbReference type="GO" id="GO:0032259">
    <property type="term" value="P:methylation"/>
    <property type="evidence" value="ECO:0007669"/>
    <property type="project" value="UniProtKB-KW"/>
</dbReference>
<evidence type="ECO:0000256" key="1">
    <source>
        <dbReference type="ARBA" id="ARBA00009741"/>
    </source>
</evidence>
<dbReference type="GO" id="GO:0005737">
    <property type="term" value="C:cytoplasm"/>
    <property type="evidence" value="ECO:0007669"/>
    <property type="project" value="UniProtKB-SubCell"/>
</dbReference>
<gene>
    <name evidence="6" type="primary">prmA</name>
    <name evidence="7" type="ORF">JCM19314_3473</name>
</gene>
<comment type="subcellular location">
    <subcellularLocation>
        <location evidence="6">Cytoplasm</location>
    </subcellularLocation>
</comment>
<protein>
    <recommendedName>
        <fullName evidence="6">Ribosomal protein L11 methyltransferase</fullName>
        <shortName evidence="6">L11 Mtase</shortName>
        <ecNumber evidence="6">2.1.1.-</ecNumber>
    </recommendedName>
</protein>
<dbReference type="InterPro" id="IPR004498">
    <property type="entry name" value="Ribosomal_PrmA_MeTrfase"/>
</dbReference>
<keyword evidence="5 6" id="KW-0949">S-adenosyl-L-methionine</keyword>
<feature type="binding site" evidence="6">
    <location>
        <position position="219"/>
    </location>
    <ligand>
        <name>S-adenosyl-L-methionine</name>
        <dbReference type="ChEBI" id="CHEBI:59789"/>
    </ligand>
</feature>
<comment type="similarity">
    <text evidence="1 6">Belongs to the methyltransferase superfamily. PrmA family.</text>
</comment>
<keyword evidence="7" id="KW-0687">Ribonucleoprotein</keyword>
<evidence type="ECO:0000256" key="3">
    <source>
        <dbReference type="ARBA" id="ARBA00022603"/>
    </source>
</evidence>
<evidence type="ECO:0000256" key="6">
    <source>
        <dbReference type="HAMAP-Rule" id="MF_00735"/>
    </source>
</evidence>
<dbReference type="SUPFAM" id="SSF53335">
    <property type="entry name" value="S-adenosyl-L-methionine-dependent methyltransferases"/>
    <property type="match status" value="1"/>
</dbReference>
<dbReference type="NCBIfam" id="NF001785">
    <property type="entry name" value="PRK00517.2-2"/>
    <property type="match status" value="1"/>
</dbReference>